<protein>
    <submittedName>
        <fullName evidence="1">Uncharacterized protein</fullName>
    </submittedName>
</protein>
<proteinExistence type="predicted"/>
<dbReference type="EMBL" id="JABFAF010264825">
    <property type="protein sequence ID" value="MBA0876383.1"/>
    <property type="molecule type" value="Genomic_DNA"/>
</dbReference>
<keyword evidence="2" id="KW-1185">Reference proteome</keyword>
<comment type="caution">
    <text evidence="1">The sequence shown here is derived from an EMBL/GenBank/DDBJ whole genome shotgun (WGS) entry which is preliminary data.</text>
</comment>
<gene>
    <name evidence="1" type="ORF">Goshw_003303</name>
</gene>
<dbReference type="Proteomes" id="UP000593576">
    <property type="component" value="Unassembled WGS sequence"/>
</dbReference>
<evidence type="ECO:0000313" key="2">
    <source>
        <dbReference type="Proteomes" id="UP000593576"/>
    </source>
</evidence>
<reference evidence="1 2" key="1">
    <citation type="journal article" date="2019" name="Genome Biol. Evol.">
        <title>Insights into the evolution of the New World diploid cottons (Gossypium, subgenus Houzingenia) based on genome sequencing.</title>
        <authorList>
            <person name="Grover C.E."/>
            <person name="Arick M.A. 2nd"/>
            <person name="Thrash A."/>
            <person name="Conover J.L."/>
            <person name="Sanders W.S."/>
            <person name="Peterson D.G."/>
            <person name="Frelichowski J.E."/>
            <person name="Scheffler J.A."/>
            <person name="Scheffler B.E."/>
            <person name="Wendel J.F."/>
        </authorList>
    </citation>
    <scope>NUCLEOTIDE SEQUENCE [LARGE SCALE GENOMIC DNA]</scope>
    <source>
        <strain evidence="1">1</strain>
        <tissue evidence="1">Leaf</tissue>
    </source>
</reference>
<accession>A0A7J9MZ57</accession>
<dbReference type="AlphaFoldDB" id="A0A7J9MZ57"/>
<sequence length="45" mass="5043">MKMSNGKLLGWCPMRFVSMWGLRLGPFTCDLGSYWLCAVVGTETV</sequence>
<evidence type="ECO:0000313" key="1">
    <source>
        <dbReference type="EMBL" id="MBA0876383.1"/>
    </source>
</evidence>
<organism evidence="1 2">
    <name type="scientific">Gossypium schwendimanii</name>
    <name type="common">Cotton</name>
    <dbReference type="NCBI Taxonomy" id="34291"/>
    <lineage>
        <taxon>Eukaryota</taxon>
        <taxon>Viridiplantae</taxon>
        <taxon>Streptophyta</taxon>
        <taxon>Embryophyta</taxon>
        <taxon>Tracheophyta</taxon>
        <taxon>Spermatophyta</taxon>
        <taxon>Magnoliopsida</taxon>
        <taxon>eudicotyledons</taxon>
        <taxon>Gunneridae</taxon>
        <taxon>Pentapetalae</taxon>
        <taxon>rosids</taxon>
        <taxon>malvids</taxon>
        <taxon>Malvales</taxon>
        <taxon>Malvaceae</taxon>
        <taxon>Malvoideae</taxon>
        <taxon>Gossypium</taxon>
    </lineage>
</organism>
<name>A0A7J9MZ57_GOSSC</name>